<dbReference type="RefSeq" id="WP_126991610.1">
    <property type="nucleotide sequence ID" value="NZ_JTFC01000041.1"/>
</dbReference>
<dbReference type="CDD" id="cd11642">
    <property type="entry name" value="SUMT"/>
    <property type="match status" value="1"/>
</dbReference>
<dbReference type="Gene3D" id="3.40.1010.10">
    <property type="entry name" value="Cobalt-precorrin-4 Transmethylase, Domain 1"/>
    <property type="match status" value="1"/>
</dbReference>
<dbReference type="InterPro" id="IPR006366">
    <property type="entry name" value="CobA/CysG_C"/>
</dbReference>
<evidence type="ECO:0000256" key="8">
    <source>
        <dbReference type="ARBA" id="ARBA00079776"/>
    </source>
</evidence>
<evidence type="ECO:0000313" key="12">
    <source>
        <dbReference type="Proteomes" id="UP000288623"/>
    </source>
</evidence>
<comment type="similarity">
    <text evidence="1 9">Belongs to the precorrin methyltransferase family.</text>
</comment>
<proteinExistence type="inferred from homology"/>
<evidence type="ECO:0000256" key="9">
    <source>
        <dbReference type="RuleBase" id="RU003960"/>
    </source>
</evidence>
<dbReference type="InterPro" id="IPR035996">
    <property type="entry name" value="4pyrrol_Methylase_sf"/>
</dbReference>
<feature type="domain" description="Tetrapyrrole methylase" evidence="10">
    <location>
        <begin position="4"/>
        <end position="216"/>
    </location>
</feature>
<keyword evidence="4 9" id="KW-0489">Methyltransferase</keyword>
<dbReference type="PANTHER" id="PTHR45790">
    <property type="entry name" value="SIROHEME SYNTHASE-RELATED"/>
    <property type="match status" value="1"/>
</dbReference>
<dbReference type="InterPro" id="IPR003043">
    <property type="entry name" value="Uropor_MeTrfase_CS"/>
</dbReference>
<dbReference type="FunFam" id="3.40.1010.10:FF:000001">
    <property type="entry name" value="Siroheme synthase"/>
    <property type="match status" value="1"/>
</dbReference>
<dbReference type="FunFam" id="3.30.950.10:FF:000001">
    <property type="entry name" value="Siroheme synthase"/>
    <property type="match status" value="1"/>
</dbReference>
<keyword evidence="6" id="KW-0949">S-adenosyl-L-methionine</keyword>
<protein>
    <recommendedName>
        <fullName evidence="3">Uroporphyrinogen-III C-methyltransferase</fullName>
        <ecNumber evidence="2">2.1.1.107</ecNumber>
    </recommendedName>
    <alternativeName>
        <fullName evidence="8">Uroporphyrinogen III methylase</fullName>
    </alternativeName>
</protein>
<evidence type="ECO:0000259" key="10">
    <source>
        <dbReference type="Pfam" id="PF00590"/>
    </source>
</evidence>
<gene>
    <name evidence="11" type="ORF">QI30_16040</name>
</gene>
<dbReference type="GO" id="GO:0019354">
    <property type="term" value="P:siroheme biosynthetic process"/>
    <property type="evidence" value="ECO:0007669"/>
    <property type="project" value="InterPro"/>
</dbReference>
<name>A0A433RR23_9BACL</name>
<evidence type="ECO:0000313" key="11">
    <source>
        <dbReference type="EMBL" id="RUS53064.1"/>
    </source>
</evidence>
<reference evidence="11 12" key="1">
    <citation type="submission" date="2014-11" db="EMBL/GenBank/DDBJ databases">
        <title>Genome sequence and analysis of novel Kurthia sp.</title>
        <authorList>
            <person name="Lawson J.N."/>
            <person name="Gonzalez J.E."/>
            <person name="Rinauldi L."/>
            <person name="Xuan Z."/>
            <person name="Firman A."/>
            <person name="Shaddox L."/>
            <person name="Trudeau A."/>
            <person name="Shah S."/>
            <person name="Reiman D."/>
        </authorList>
    </citation>
    <scope>NUCLEOTIDE SEQUENCE [LARGE SCALE GENOMIC DNA]</scope>
    <source>
        <strain evidence="11 12">3B1D</strain>
    </source>
</reference>
<dbReference type="NCBIfam" id="TIGR01469">
    <property type="entry name" value="cobA_cysG_Cterm"/>
    <property type="match status" value="1"/>
</dbReference>
<dbReference type="Gene3D" id="3.30.950.10">
    <property type="entry name" value="Methyltransferase, Cobalt-precorrin-4 Transmethylase, Domain 2"/>
    <property type="match status" value="1"/>
</dbReference>
<dbReference type="InterPro" id="IPR050161">
    <property type="entry name" value="Siro_Cobalamin_biosynth"/>
</dbReference>
<evidence type="ECO:0000256" key="6">
    <source>
        <dbReference type="ARBA" id="ARBA00022691"/>
    </source>
</evidence>
<evidence type="ECO:0000256" key="5">
    <source>
        <dbReference type="ARBA" id="ARBA00022679"/>
    </source>
</evidence>
<evidence type="ECO:0000256" key="1">
    <source>
        <dbReference type="ARBA" id="ARBA00005879"/>
    </source>
</evidence>
<dbReference type="EC" id="2.1.1.107" evidence="2"/>
<dbReference type="AlphaFoldDB" id="A0A433RR23"/>
<evidence type="ECO:0000256" key="4">
    <source>
        <dbReference type="ARBA" id="ARBA00022603"/>
    </source>
</evidence>
<dbReference type="InterPro" id="IPR014776">
    <property type="entry name" value="4pyrrole_Mease_sub2"/>
</dbReference>
<organism evidence="11 12">
    <name type="scientific">Candidatus Kurthia intestinigallinarum</name>
    <dbReference type="NCBI Taxonomy" id="1562256"/>
    <lineage>
        <taxon>Bacteria</taxon>
        <taxon>Bacillati</taxon>
        <taxon>Bacillota</taxon>
        <taxon>Bacilli</taxon>
        <taxon>Bacillales</taxon>
        <taxon>Caryophanaceae</taxon>
        <taxon>Kurthia</taxon>
    </lineage>
</organism>
<evidence type="ECO:0000256" key="2">
    <source>
        <dbReference type="ARBA" id="ARBA00012162"/>
    </source>
</evidence>
<dbReference type="EMBL" id="JTFC01000041">
    <property type="protein sequence ID" value="RUS53064.1"/>
    <property type="molecule type" value="Genomic_DNA"/>
</dbReference>
<dbReference type="InterPro" id="IPR014777">
    <property type="entry name" value="4pyrrole_Mease_sub1"/>
</dbReference>
<keyword evidence="12" id="KW-1185">Reference proteome</keyword>
<dbReference type="PROSITE" id="PS00840">
    <property type="entry name" value="SUMT_2"/>
    <property type="match status" value="1"/>
</dbReference>
<dbReference type="OrthoDB" id="9815856at2"/>
<dbReference type="GO" id="GO:0032259">
    <property type="term" value="P:methylation"/>
    <property type="evidence" value="ECO:0007669"/>
    <property type="project" value="UniProtKB-KW"/>
</dbReference>
<keyword evidence="7" id="KW-0627">Porphyrin biosynthesis</keyword>
<dbReference type="Pfam" id="PF00590">
    <property type="entry name" value="TP_methylase"/>
    <property type="match status" value="1"/>
</dbReference>
<comment type="caution">
    <text evidence="11">The sequence shown here is derived from an EMBL/GenBank/DDBJ whole genome shotgun (WGS) entry which is preliminary data.</text>
</comment>
<dbReference type="InterPro" id="IPR000878">
    <property type="entry name" value="4pyrrol_Mease"/>
</dbReference>
<evidence type="ECO:0000256" key="3">
    <source>
        <dbReference type="ARBA" id="ARBA00018323"/>
    </source>
</evidence>
<evidence type="ECO:0000256" key="7">
    <source>
        <dbReference type="ARBA" id="ARBA00023244"/>
    </source>
</evidence>
<dbReference type="PROSITE" id="PS00839">
    <property type="entry name" value="SUMT_1"/>
    <property type="match status" value="1"/>
</dbReference>
<accession>A0A433RR23</accession>
<dbReference type="GO" id="GO:0004851">
    <property type="term" value="F:uroporphyrin-III C-methyltransferase activity"/>
    <property type="evidence" value="ECO:0007669"/>
    <property type="project" value="UniProtKB-EC"/>
</dbReference>
<sequence>MYGTVYLVGAGPGDPKLITVKGLECIQQADVIAYDRLVNKELLAQAKPDAELIYCGKEPGRHHFIQEEIHQLLVEKAKEGKTVTRLKGGDPFVFGRGAEEAEVLRAAGIRYEVVPGITAGIAAPAYAGISVTHREMASSFAIITGHGRDSKGQDTIKWEHIATGIDTLAFYMGVGNLRYIADQLMTYGRPRTTPVAIIEKGTTAQQRTITATLETIADEAVTQQIKNPAMVLVGEVASLHDTLAWVEEEAQYVNHSGN</sequence>
<dbReference type="PANTHER" id="PTHR45790:SF3">
    <property type="entry name" value="S-ADENOSYL-L-METHIONINE-DEPENDENT UROPORPHYRINOGEN III METHYLTRANSFERASE, CHLOROPLASTIC"/>
    <property type="match status" value="1"/>
</dbReference>
<keyword evidence="5 9" id="KW-0808">Transferase</keyword>
<dbReference type="SUPFAM" id="SSF53790">
    <property type="entry name" value="Tetrapyrrole methylase"/>
    <property type="match status" value="1"/>
</dbReference>
<dbReference type="NCBIfam" id="NF004790">
    <property type="entry name" value="PRK06136.1"/>
    <property type="match status" value="1"/>
</dbReference>
<dbReference type="Proteomes" id="UP000288623">
    <property type="component" value="Unassembled WGS sequence"/>
</dbReference>